<evidence type="ECO:0000313" key="2">
    <source>
        <dbReference type="EMBL" id="CEG42736.1"/>
    </source>
</evidence>
<dbReference type="EMBL" id="CCYD01000645">
    <property type="protein sequence ID" value="CEG42736.1"/>
    <property type="molecule type" value="Genomic_DNA"/>
</dbReference>
<dbReference type="Proteomes" id="UP000054928">
    <property type="component" value="Unassembled WGS sequence"/>
</dbReference>
<organism evidence="2 3">
    <name type="scientific">Plasmopara halstedii</name>
    <name type="common">Downy mildew of sunflower</name>
    <dbReference type="NCBI Taxonomy" id="4781"/>
    <lineage>
        <taxon>Eukaryota</taxon>
        <taxon>Sar</taxon>
        <taxon>Stramenopiles</taxon>
        <taxon>Oomycota</taxon>
        <taxon>Peronosporomycetes</taxon>
        <taxon>Peronosporales</taxon>
        <taxon>Peronosporaceae</taxon>
        <taxon>Plasmopara</taxon>
    </lineage>
</organism>
<protein>
    <submittedName>
        <fullName evidence="2">Uncharacterized protein</fullName>
    </submittedName>
</protein>
<sequence>MKVHDTPGLAVQTPDTCRFDPSQNINDSIPENVHVLLGMTKHIALPAILFHKEEGFVSDLKGKSKTSAISPGLTCAHVSVKASLNASFRLQVL</sequence>
<feature type="region of interest" description="Disordered" evidence="1">
    <location>
        <begin position="1"/>
        <end position="23"/>
    </location>
</feature>
<dbReference type="RefSeq" id="XP_024579105.1">
    <property type="nucleotide sequence ID" value="XM_024728649.1"/>
</dbReference>
<reference evidence="3" key="1">
    <citation type="submission" date="2014-09" db="EMBL/GenBank/DDBJ databases">
        <authorList>
            <person name="Sharma Rahul"/>
            <person name="Thines Marco"/>
        </authorList>
    </citation>
    <scope>NUCLEOTIDE SEQUENCE [LARGE SCALE GENOMIC DNA]</scope>
</reference>
<evidence type="ECO:0000313" key="3">
    <source>
        <dbReference type="Proteomes" id="UP000054928"/>
    </source>
</evidence>
<keyword evidence="3" id="KW-1185">Reference proteome</keyword>
<accession>A0A0P1ANM1</accession>
<dbReference type="AlphaFoldDB" id="A0A0P1ANM1"/>
<proteinExistence type="predicted"/>
<dbReference type="GeneID" id="36408043"/>
<evidence type="ECO:0000256" key="1">
    <source>
        <dbReference type="SAM" id="MobiDB-lite"/>
    </source>
</evidence>
<name>A0A0P1ANM1_PLAHL</name>